<protein>
    <submittedName>
        <fullName evidence="4">NACHT</fullName>
    </submittedName>
</protein>
<dbReference type="EMBL" id="JAFHDT010000010">
    <property type="protein sequence ID" value="KAI7804194.1"/>
    <property type="molecule type" value="Genomic_DNA"/>
</dbReference>
<dbReference type="PROSITE" id="PS51450">
    <property type="entry name" value="LRR"/>
    <property type="match status" value="1"/>
</dbReference>
<gene>
    <name evidence="4" type="ORF">IRJ41_001264</name>
</gene>
<proteinExistence type="predicted"/>
<dbReference type="Gene3D" id="3.80.10.10">
    <property type="entry name" value="Ribonuclease Inhibitor"/>
    <property type="match status" value="1"/>
</dbReference>
<dbReference type="PANTHER" id="PTHR24106">
    <property type="entry name" value="NACHT, LRR AND CARD DOMAINS-CONTAINING"/>
    <property type="match status" value="1"/>
</dbReference>
<evidence type="ECO:0000259" key="3">
    <source>
        <dbReference type="Pfam" id="PF17776"/>
    </source>
</evidence>
<dbReference type="SUPFAM" id="SSF52047">
    <property type="entry name" value="RNI-like"/>
    <property type="match status" value="1"/>
</dbReference>
<dbReference type="InterPro" id="IPR001611">
    <property type="entry name" value="Leu-rich_rpt"/>
</dbReference>
<dbReference type="InterPro" id="IPR041267">
    <property type="entry name" value="NLRP_HD2"/>
</dbReference>
<dbReference type="InterPro" id="IPR051261">
    <property type="entry name" value="NLR"/>
</dbReference>
<name>A0A9W7TW55_TRIRA</name>
<dbReference type="SMART" id="SM00368">
    <property type="entry name" value="LRR_RI"/>
    <property type="match status" value="3"/>
</dbReference>
<organism evidence="4 5">
    <name type="scientific">Triplophysa rosa</name>
    <name type="common">Cave loach</name>
    <dbReference type="NCBI Taxonomy" id="992332"/>
    <lineage>
        <taxon>Eukaryota</taxon>
        <taxon>Metazoa</taxon>
        <taxon>Chordata</taxon>
        <taxon>Craniata</taxon>
        <taxon>Vertebrata</taxon>
        <taxon>Euteleostomi</taxon>
        <taxon>Actinopterygii</taxon>
        <taxon>Neopterygii</taxon>
        <taxon>Teleostei</taxon>
        <taxon>Ostariophysi</taxon>
        <taxon>Cypriniformes</taxon>
        <taxon>Nemacheilidae</taxon>
        <taxon>Triplophysa</taxon>
    </lineage>
</organism>
<evidence type="ECO:0000313" key="4">
    <source>
        <dbReference type="EMBL" id="KAI7804194.1"/>
    </source>
</evidence>
<accession>A0A9W7TW55</accession>
<dbReference type="Pfam" id="PF13516">
    <property type="entry name" value="LRR_6"/>
    <property type="match status" value="2"/>
</dbReference>
<evidence type="ECO:0000256" key="2">
    <source>
        <dbReference type="ARBA" id="ARBA00022737"/>
    </source>
</evidence>
<feature type="domain" description="NACHT LRR and PYD" evidence="3">
    <location>
        <begin position="32"/>
        <end position="120"/>
    </location>
</feature>
<evidence type="ECO:0000313" key="5">
    <source>
        <dbReference type="Proteomes" id="UP001059041"/>
    </source>
</evidence>
<keyword evidence="1" id="KW-0433">Leucine-rich repeat</keyword>
<keyword evidence="2" id="KW-0677">Repeat</keyword>
<dbReference type="InterPro" id="IPR032675">
    <property type="entry name" value="LRR_dom_sf"/>
</dbReference>
<sequence>MFYSHVVMNIKVLKCFLGAVRYRRYIGRNSLYEILQSAVNKSLRSKNGRLDLFLRFLLGISLESNQRLLRDLLTHTENSSESVSKAIKFIQDRIRCDDLTADRCINLFLCLLEMNDQTLFGEIQDKNSKYVLRPSHCSAIVYMLQVSEEGRRRLIPAVVNCRKALLADCNLTDQFYESLASALHSSNSLRELDLSNNDLQDSGVKLLSDGLKSHNCQLQILRLSGCMVTKEGCCYLATALSSNPSHLRELDLSYNHPGPSGVQLLSDRLNDPNCTLNKLKIICKGTRGVCRQK</sequence>
<dbReference type="AlphaFoldDB" id="A0A9W7TW55"/>
<dbReference type="Proteomes" id="UP001059041">
    <property type="component" value="Linkage Group LG10"/>
</dbReference>
<evidence type="ECO:0000256" key="1">
    <source>
        <dbReference type="ARBA" id="ARBA00022614"/>
    </source>
</evidence>
<keyword evidence="5" id="KW-1185">Reference proteome</keyword>
<dbReference type="Pfam" id="PF17776">
    <property type="entry name" value="NLRC4_HD2"/>
    <property type="match status" value="1"/>
</dbReference>
<comment type="caution">
    <text evidence="4">The sequence shown here is derived from an EMBL/GenBank/DDBJ whole genome shotgun (WGS) entry which is preliminary data.</text>
</comment>
<dbReference type="FunFam" id="3.80.10.10:FF:000474">
    <property type="entry name" value="Si:ch211-214c20.1"/>
    <property type="match status" value="1"/>
</dbReference>
<reference evidence="4" key="1">
    <citation type="submission" date="2021-02" db="EMBL/GenBank/DDBJ databases">
        <title>Comparative genomics reveals that relaxation of natural selection precedes convergent phenotypic evolution of cavefish.</title>
        <authorList>
            <person name="Peng Z."/>
        </authorList>
    </citation>
    <scope>NUCLEOTIDE SEQUENCE</scope>
    <source>
        <tissue evidence="4">Muscle</tissue>
    </source>
</reference>